<proteinExistence type="predicted"/>
<evidence type="ECO:0008006" key="3">
    <source>
        <dbReference type="Google" id="ProtNLM"/>
    </source>
</evidence>
<accession>A0ABU0H304</accession>
<dbReference type="SUPFAM" id="SSF54427">
    <property type="entry name" value="NTF2-like"/>
    <property type="match status" value="1"/>
</dbReference>
<reference evidence="1 2" key="1">
    <citation type="submission" date="2023-07" db="EMBL/GenBank/DDBJ databases">
        <title>Genomic Encyclopedia of Type Strains, Phase IV (KMG-IV): sequencing the most valuable type-strain genomes for metagenomic binning, comparative biology and taxonomic classification.</title>
        <authorList>
            <person name="Goeker M."/>
        </authorList>
    </citation>
    <scope>NUCLEOTIDE SEQUENCE [LARGE SCALE GENOMIC DNA]</scope>
    <source>
        <strain evidence="1 2">B6-8</strain>
    </source>
</reference>
<evidence type="ECO:0000313" key="2">
    <source>
        <dbReference type="Proteomes" id="UP001241603"/>
    </source>
</evidence>
<name>A0ABU0H304_9HYPH</name>
<dbReference type="NCBIfam" id="NF033625">
    <property type="entry name" value="HpxZ"/>
    <property type="match status" value="1"/>
</dbReference>
<dbReference type="Proteomes" id="UP001241603">
    <property type="component" value="Unassembled WGS sequence"/>
</dbReference>
<dbReference type="InterPro" id="IPR024507">
    <property type="entry name" value="AtzH-like"/>
</dbReference>
<organism evidence="1 2">
    <name type="scientific">Kaistia dalseonensis</name>
    <dbReference type="NCBI Taxonomy" id="410840"/>
    <lineage>
        <taxon>Bacteria</taxon>
        <taxon>Pseudomonadati</taxon>
        <taxon>Pseudomonadota</taxon>
        <taxon>Alphaproteobacteria</taxon>
        <taxon>Hyphomicrobiales</taxon>
        <taxon>Kaistiaceae</taxon>
        <taxon>Kaistia</taxon>
    </lineage>
</organism>
<sequence>MIVNDPEIVAEVRVAFELYEASLVAVDIPTLDELFWNSPHTVRYGAAQIQYGYAPIKAFNKTRVKTGIDRALTETVITTFGRDFATVSTLYTDVPDGQIGRQQQSWARIDGAWHVVAAHVSVIDTPPIERQDTPSATS</sequence>
<dbReference type="Pfam" id="PF11533">
    <property type="entry name" value="AtzH-like"/>
    <property type="match status" value="1"/>
</dbReference>
<protein>
    <recommendedName>
        <fullName evidence="3">Oxalurate catabolism protein HpxZ</fullName>
    </recommendedName>
</protein>
<keyword evidence="2" id="KW-1185">Reference proteome</keyword>
<evidence type="ECO:0000313" key="1">
    <source>
        <dbReference type="EMBL" id="MDQ0436666.1"/>
    </source>
</evidence>
<dbReference type="EMBL" id="JAUSVO010000001">
    <property type="protein sequence ID" value="MDQ0436666.1"/>
    <property type="molecule type" value="Genomic_DNA"/>
</dbReference>
<dbReference type="RefSeq" id="WP_266347557.1">
    <property type="nucleotide sequence ID" value="NZ_JAPKNG010000001.1"/>
</dbReference>
<dbReference type="Gene3D" id="3.10.450.50">
    <property type="match status" value="1"/>
</dbReference>
<gene>
    <name evidence="1" type="ORF">QO014_001036</name>
</gene>
<dbReference type="InterPro" id="IPR032710">
    <property type="entry name" value="NTF2-like_dom_sf"/>
</dbReference>
<comment type="caution">
    <text evidence="1">The sequence shown here is derived from an EMBL/GenBank/DDBJ whole genome shotgun (WGS) entry which is preliminary data.</text>
</comment>